<name>A0A512NP28_9HYPH</name>
<evidence type="ECO:0000313" key="1">
    <source>
        <dbReference type="EMBL" id="GEP60705.1"/>
    </source>
</evidence>
<reference evidence="1 2" key="1">
    <citation type="submission" date="2019-07" db="EMBL/GenBank/DDBJ databases">
        <title>Whole genome shotgun sequence of Reyranella soli NBRC 108950.</title>
        <authorList>
            <person name="Hosoyama A."/>
            <person name="Uohara A."/>
            <person name="Ohji S."/>
            <person name="Ichikawa N."/>
        </authorList>
    </citation>
    <scope>NUCLEOTIDE SEQUENCE [LARGE SCALE GENOMIC DNA]</scope>
    <source>
        <strain evidence="1 2">NBRC 108950</strain>
    </source>
</reference>
<accession>A0A512NP28</accession>
<dbReference type="EMBL" id="BKAJ01000177">
    <property type="protein sequence ID" value="GEP60705.1"/>
    <property type="molecule type" value="Genomic_DNA"/>
</dbReference>
<sequence>MPTSGIAQNGVARFLCEDSLSSARWSFSVDFDNQLIRAEVPINSTLISSTEVLFGHTAIAGGHYYLTQSYTLNRQTGAFEMCDYVGDSERHSPCSSQYVCRATSLRFDNAF</sequence>
<proteinExistence type="predicted"/>
<comment type="caution">
    <text evidence="1">The sequence shown here is derived from an EMBL/GenBank/DDBJ whole genome shotgun (WGS) entry which is preliminary data.</text>
</comment>
<organism evidence="1 2">
    <name type="scientific">Reyranella soli</name>
    <dbReference type="NCBI Taxonomy" id="1230389"/>
    <lineage>
        <taxon>Bacteria</taxon>
        <taxon>Pseudomonadati</taxon>
        <taxon>Pseudomonadota</taxon>
        <taxon>Alphaproteobacteria</taxon>
        <taxon>Hyphomicrobiales</taxon>
        <taxon>Reyranellaceae</taxon>
        <taxon>Reyranella</taxon>
    </lineage>
</organism>
<protein>
    <submittedName>
        <fullName evidence="1">Uncharacterized protein</fullName>
    </submittedName>
</protein>
<keyword evidence="2" id="KW-1185">Reference proteome</keyword>
<dbReference type="AlphaFoldDB" id="A0A512NP28"/>
<gene>
    <name evidence="1" type="ORF">RSO01_78710</name>
</gene>
<evidence type="ECO:0000313" key="2">
    <source>
        <dbReference type="Proteomes" id="UP000321058"/>
    </source>
</evidence>
<dbReference type="Proteomes" id="UP000321058">
    <property type="component" value="Unassembled WGS sequence"/>
</dbReference>